<dbReference type="EMBL" id="JAIWYP010000004">
    <property type="protein sequence ID" value="KAH3840589.1"/>
    <property type="molecule type" value="Genomic_DNA"/>
</dbReference>
<protein>
    <submittedName>
        <fullName evidence="1">Uncharacterized protein</fullName>
    </submittedName>
</protein>
<reference evidence="1" key="2">
    <citation type="submission" date="2020-11" db="EMBL/GenBank/DDBJ databases">
        <authorList>
            <person name="McCartney M.A."/>
            <person name="Auch B."/>
            <person name="Kono T."/>
            <person name="Mallez S."/>
            <person name="Becker A."/>
            <person name="Gohl D.M."/>
            <person name="Silverstein K.A.T."/>
            <person name="Koren S."/>
            <person name="Bechman K.B."/>
            <person name="Herman A."/>
            <person name="Abrahante J.E."/>
            <person name="Garbe J."/>
        </authorList>
    </citation>
    <scope>NUCLEOTIDE SEQUENCE</scope>
    <source>
        <strain evidence="1">Duluth1</strain>
        <tissue evidence="1">Whole animal</tissue>
    </source>
</reference>
<proteinExistence type="predicted"/>
<evidence type="ECO:0000313" key="2">
    <source>
        <dbReference type="Proteomes" id="UP000828390"/>
    </source>
</evidence>
<dbReference type="AlphaFoldDB" id="A0A9D4KJF2"/>
<name>A0A9D4KJF2_DREPO</name>
<reference evidence="1" key="1">
    <citation type="journal article" date="2019" name="bioRxiv">
        <title>The Genome of the Zebra Mussel, Dreissena polymorpha: A Resource for Invasive Species Research.</title>
        <authorList>
            <person name="McCartney M.A."/>
            <person name="Auch B."/>
            <person name="Kono T."/>
            <person name="Mallez S."/>
            <person name="Zhang Y."/>
            <person name="Obille A."/>
            <person name="Becker A."/>
            <person name="Abrahante J.E."/>
            <person name="Garbe J."/>
            <person name="Badalamenti J.P."/>
            <person name="Herman A."/>
            <person name="Mangelson H."/>
            <person name="Liachko I."/>
            <person name="Sullivan S."/>
            <person name="Sone E.D."/>
            <person name="Koren S."/>
            <person name="Silverstein K.A.T."/>
            <person name="Beckman K.B."/>
            <person name="Gohl D.M."/>
        </authorList>
    </citation>
    <scope>NUCLEOTIDE SEQUENCE</scope>
    <source>
        <strain evidence="1">Duluth1</strain>
        <tissue evidence="1">Whole animal</tissue>
    </source>
</reference>
<comment type="caution">
    <text evidence="1">The sequence shown here is derived from an EMBL/GenBank/DDBJ whole genome shotgun (WGS) entry which is preliminary data.</text>
</comment>
<accession>A0A9D4KJF2</accession>
<organism evidence="1 2">
    <name type="scientific">Dreissena polymorpha</name>
    <name type="common">Zebra mussel</name>
    <name type="synonym">Mytilus polymorpha</name>
    <dbReference type="NCBI Taxonomy" id="45954"/>
    <lineage>
        <taxon>Eukaryota</taxon>
        <taxon>Metazoa</taxon>
        <taxon>Spiralia</taxon>
        <taxon>Lophotrochozoa</taxon>
        <taxon>Mollusca</taxon>
        <taxon>Bivalvia</taxon>
        <taxon>Autobranchia</taxon>
        <taxon>Heteroconchia</taxon>
        <taxon>Euheterodonta</taxon>
        <taxon>Imparidentia</taxon>
        <taxon>Neoheterodontei</taxon>
        <taxon>Myida</taxon>
        <taxon>Dreissenoidea</taxon>
        <taxon>Dreissenidae</taxon>
        <taxon>Dreissena</taxon>
    </lineage>
</organism>
<sequence length="90" mass="10769">MSTLKELSDIGKELGYKDEELWQFVQEEQDKEREFEHSKVMELEQLRHYSTTENSKTQVISSLKVKVTKLPYFDAKNDNMDSYLSRFEQL</sequence>
<gene>
    <name evidence="1" type="ORF">DPMN_114041</name>
</gene>
<evidence type="ECO:0000313" key="1">
    <source>
        <dbReference type="EMBL" id="KAH3840589.1"/>
    </source>
</evidence>
<keyword evidence="2" id="KW-1185">Reference proteome</keyword>
<dbReference type="Proteomes" id="UP000828390">
    <property type="component" value="Unassembled WGS sequence"/>
</dbReference>